<evidence type="ECO:0000256" key="2">
    <source>
        <dbReference type="ARBA" id="ARBA00022692"/>
    </source>
</evidence>
<dbReference type="AlphaFoldDB" id="A0A8B6ZS98"/>
<dbReference type="InterPro" id="IPR050578">
    <property type="entry name" value="MARVEL-CKLF_proteins"/>
</dbReference>
<feature type="region of interest" description="Disordered" evidence="6">
    <location>
        <begin position="261"/>
        <end position="302"/>
    </location>
</feature>
<feature type="compositionally biased region" description="Basic and acidic residues" evidence="6">
    <location>
        <begin position="89"/>
        <end position="99"/>
    </location>
</feature>
<keyword evidence="4 5" id="KW-0472">Membrane</keyword>
<accession>A0A8B6ZS98</accession>
<dbReference type="Proteomes" id="UP000694850">
    <property type="component" value="Unplaced"/>
</dbReference>
<evidence type="ECO:0000313" key="9">
    <source>
        <dbReference type="Proteomes" id="UP000694850"/>
    </source>
</evidence>
<dbReference type="PANTHER" id="PTHR22776">
    <property type="entry name" value="MARVEL-CONTAINING POTENTIAL LIPID RAFT-ASSOCIATED PROTEIN"/>
    <property type="match status" value="1"/>
</dbReference>
<dbReference type="CTD" id="146225"/>
<feature type="transmembrane region" description="Helical" evidence="7">
    <location>
        <begin position="166"/>
        <end position="187"/>
    </location>
</feature>
<evidence type="ECO:0000256" key="3">
    <source>
        <dbReference type="ARBA" id="ARBA00022989"/>
    </source>
</evidence>
<feature type="transmembrane region" description="Helical" evidence="7">
    <location>
        <begin position="194"/>
        <end position="218"/>
    </location>
</feature>
<comment type="subcellular location">
    <subcellularLocation>
        <location evidence="1">Membrane</location>
        <topology evidence="1">Multi-pass membrane protein</topology>
    </subcellularLocation>
</comment>
<reference evidence="10" key="1">
    <citation type="submission" date="2025-08" db="UniProtKB">
        <authorList>
            <consortium name="RefSeq"/>
        </authorList>
    </citation>
    <scope>IDENTIFICATION</scope>
</reference>
<dbReference type="PROSITE" id="PS51225">
    <property type="entry name" value="MARVEL"/>
    <property type="match status" value="1"/>
</dbReference>
<dbReference type="GO" id="GO:0016020">
    <property type="term" value="C:membrane"/>
    <property type="evidence" value="ECO:0007669"/>
    <property type="project" value="UniProtKB-SubCell"/>
</dbReference>
<feature type="compositionally biased region" description="Basic and acidic residues" evidence="6">
    <location>
        <begin position="270"/>
        <end position="302"/>
    </location>
</feature>
<proteinExistence type="predicted"/>
<dbReference type="OrthoDB" id="9634153at2759"/>
<evidence type="ECO:0000259" key="8">
    <source>
        <dbReference type="PROSITE" id="PS51225"/>
    </source>
</evidence>
<sequence>MAATSGSSHQPDLEMGAAACVLGTTWRGSSMSARGARRGTSTSVVGALGVPSGALCVHGGGADRCWENTTCAALRAARHGRTPSGGGTRAEKKQEEKKEKPPKKPKSPQPKDEVGTRKKCRRYRWELKSNNKEFWVMGHGEVKFLGLGCLIAALILFNGLSAHPILTLIITMEVSILIFFIIIYSFAINRYMPFILWPIADLLNDLFAFCFLLGAVVFSVRSRPTLHLHYFTAVIFTGLAGLFALIDLCLQRKHFKGKRVKRNVLVPPPGKDKDKDKEKEGEAEKEKPKEAEAAPDKAKEEK</sequence>
<evidence type="ECO:0000256" key="5">
    <source>
        <dbReference type="PROSITE-ProRule" id="PRU00581"/>
    </source>
</evidence>
<evidence type="ECO:0000256" key="1">
    <source>
        <dbReference type="ARBA" id="ARBA00004141"/>
    </source>
</evidence>
<dbReference type="InterPro" id="IPR008253">
    <property type="entry name" value="Marvel"/>
</dbReference>
<keyword evidence="2 5" id="KW-0812">Transmembrane</keyword>
<feature type="domain" description="MARVEL" evidence="8">
    <location>
        <begin position="134"/>
        <end position="256"/>
    </location>
</feature>
<dbReference type="RefSeq" id="XP_007938574.1">
    <property type="nucleotide sequence ID" value="XM_007940383.1"/>
</dbReference>
<feature type="region of interest" description="Disordered" evidence="6">
    <location>
        <begin position="77"/>
        <end position="117"/>
    </location>
</feature>
<evidence type="ECO:0000256" key="4">
    <source>
        <dbReference type="ARBA" id="ARBA00023136"/>
    </source>
</evidence>
<dbReference type="PANTHER" id="PTHR22776:SF15">
    <property type="entry name" value="CKLF-LIKE MARVEL TRANSMEMBRANE DOMAIN-CONTAINING PROTEIN 2"/>
    <property type="match status" value="1"/>
</dbReference>
<feature type="transmembrane region" description="Helical" evidence="7">
    <location>
        <begin position="142"/>
        <end position="160"/>
    </location>
</feature>
<keyword evidence="3 7" id="KW-1133">Transmembrane helix</keyword>
<keyword evidence="9" id="KW-1185">Reference proteome</keyword>
<name>A0A8B6ZS98_ORYAF</name>
<evidence type="ECO:0000313" key="10">
    <source>
        <dbReference type="RefSeq" id="XP_007938574.1"/>
    </source>
</evidence>
<evidence type="ECO:0000256" key="7">
    <source>
        <dbReference type="SAM" id="Phobius"/>
    </source>
</evidence>
<dbReference type="GeneID" id="103196615"/>
<gene>
    <name evidence="10" type="primary">CMTM2</name>
</gene>
<feature type="transmembrane region" description="Helical" evidence="7">
    <location>
        <begin position="230"/>
        <end position="250"/>
    </location>
</feature>
<protein>
    <submittedName>
        <fullName evidence="10">CKLF-like MARVEL transmembrane domain-containing protein 2</fullName>
    </submittedName>
</protein>
<evidence type="ECO:0000256" key="6">
    <source>
        <dbReference type="SAM" id="MobiDB-lite"/>
    </source>
</evidence>
<organism evidence="9 10">
    <name type="scientific">Orycteropus afer afer</name>
    <dbReference type="NCBI Taxonomy" id="1230840"/>
    <lineage>
        <taxon>Eukaryota</taxon>
        <taxon>Metazoa</taxon>
        <taxon>Chordata</taxon>
        <taxon>Craniata</taxon>
        <taxon>Vertebrata</taxon>
        <taxon>Euteleostomi</taxon>
        <taxon>Mammalia</taxon>
        <taxon>Eutheria</taxon>
        <taxon>Afrotheria</taxon>
        <taxon>Tubulidentata</taxon>
        <taxon>Orycteropodidae</taxon>
        <taxon>Orycteropus</taxon>
    </lineage>
</organism>